<dbReference type="Gene3D" id="3.40.630.30">
    <property type="match status" value="1"/>
</dbReference>
<keyword evidence="3" id="KW-1185">Reference proteome</keyword>
<evidence type="ECO:0000313" key="3">
    <source>
        <dbReference type="Proteomes" id="UP000016569"/>
    </source>
</evidence>
<feature type="domain" description="N-acetyltransferase" evidence="1">
    <location>
        <begin position="4"/>
        <end position="166"/>
    </location>
</feature>
<proteinExistence type="predicted"/>
<dbReference type="Proteomes" id="UP000016569">
    <property type="component" value="Unassembled WGS sequence"/>
</dbReference>
<name>A0A8E0NDU2_9CAUL</name>
<dbReference type="GO" id="GO:0016747">
    <property type="term" value="F:acyltransferase activity, transferring groups other than amino-acyl groups"/>
    <property type="evidence" value="ECO:0007669"/>
    <property type="project" value="InterPro"/>
</dbReference>
<gene>
    <name evidence="2" type="ORF">MBEBAB_2721</name>
</gene>
<accession>A0A8E0NDU2</accession>
<evidence type="ECO:0000313" key="2">
    <source>
        <dbReference type="EMBL" id="GAD60471.1"/>
    </source>
</evidence>
<dbReference type="InterPro" id="IPR016181">
    <property type="entry name" value="Acyl_CoA_acyltransferase"/>
</dbReference>
<dbReference type="Pfam" id="PF00583">
    <property type="entry name" value="Acetyltransf_1"/>
    <property type="match status" value="1"/>
</dbReference>
<sequence>MGGLTWRPMTEADLDGVVAVAAGAFPDHPEDRACFANRLALHPAGCKVLADARGGVAGYLVAYPWRADDAPALNTLLPGLPEAPEAYYLHDLALTPTARGGGHAAAGVDLAVQAARDAGLSTVTLTAVNGAAPFWVRQGFAPRHSPAMAAKLAGYGADAVYMIRTV</sequence>
<organism evidence="2 3">
    <name type="scientific">Brevundimonas abyssalis TAR-001</name>
    <dbReference type="NCBI Taxonomy" id="1391729"/>
    <lineage>
        <taxon>Bacteria</taxon>
        <taxon>Pseudomonadati</taxon>
        <taxon>Pseudomonadota</taxon>
        <taxon>Alphaproteobacteria</taxon>
        <taxon>Caulobacterales</taxon>
        <taxon>Caulobacteraceae</taxon>
        <taxon>Brevundimonas</taxon>
    </lineage>
</organism>
<keyword evidence="2" id="KW-0808">Transferase</keyword>
<reference evidence="3" key="1">
    <citation type="journal article" date="2013" name="Genome Announc.">
        <title>Draft Genome Sequence of the Dimorphic Prosthecate Bacterium Brevundimonas abyssalis TAR-001T.</title>
        <authorList>
            <person name="Tsubouchi T."/>
            <person name="Nishi S."/>
            <person name="Usui K."/>
            <person name="Shimane Y."/>
            <person name="Takaki Y."/>
            <person name="Maruyama T."/>
            <person name="Hatada Y."/>
        </authorList>
    </citation>
    <scope>NUCLEOTIDE SEQUENCE [LARGE SCALE GENOMIC DNA]</scope>
    <source>
        <strain evidence="3">TAR-001</strain>
    </source>
</reference>
<dbReference type="SUPFAM" id="SSF55729">
    <property type="entry name" value="Acyl-CoA N-acyltransferases (Nat)"/>
    <property type="match status" value="1"/>
</dbReference>
<dbReference type="AlphaFoldDB" id="A0A8E0NDU2"/>
<evidence type="ECO:0000259" key="1">
    <source>
        <dbReference type="PROSITE" id="PS51186"/>
    </source>
</evidence>
<dbReference type="RefSeq" id="WP_021698565.1">
    <property type="nucleotide sequence ID" value="NZ_BATC01000077.1"/>
</dbReference>
<protein>
    <submittedName>
        <fullName evidence="2">GCN5-related N-acetyltransferase</fullName>
    </submittedName>
</protein>
<comment type="caution">
    <text evidence="2">The sequence shown here is derived from an EMBL/GenBank/DDBJ whole genome shotgun (WGS) entry which is preliminary data.</text>
</comment>
<dbReference type="InterPro" id="IPR000182">
    <property type="entry name" value="GNAT_dom"/>
</dbReference>
<dbReference type="EMBL" id="BATC01000077">
    <property type="protein sequence ID" value="GAD60471.1"/>
    <property type="molecule type" value="Genomic_DNA"/>
</dbReference>
<dbReference type="PROSITE" id="PS51186">
    <property type="entry name" value="GNAT"/>
    <property type="match status" value="1"/>
</dbReference>